<keyword evidence="3" id="KW-1185">Reference proteome</keyword>
<evidence type="ECO:0000313" key="2">
    <source>
        <dbReference type="EMBL" id="QPV64124.1"/>
    </source>
</evidence>
<organism evidence="2 3">
    <name type="scientific">Halosimplex litoreum</name>
    <dbReference type="NCBI Taxonomy" id="1198301"/>
    <lineage>
        <taxon>Archaea</taxon>
        <taxon>Methanobacteriati</taxon>
        <taxon>Methanobacteriota</taxon>
        <taxon>Stenosarchaea group</taxon>
        <taxon>Halobacteria</taxon>
        <taxon>Halobacteriales</taxon>
        <taxon>Haloarculaceae</taxon>
        <taxon>Halosimplex</taxon>
    </lineage>
</organism>
<evidence type="ECO:0000313" key="3">
    <source>
        <dbReference type="Proteomes" id="UP000595001"/>
    </source>
</evidence>
<dbReference type="KEGG" id="hlt:I7X12_05730"/>
<keyword evidence="1" id="KW-1133">Transmembrane helix</keyword>
<dbReference type="Proteomes" id="UP000595001">
    <property type="component" value="Chromosome"/>
</dbReference>
<sequence length="56" mass="5668">MVPATRPAVVATLAGIGLLAALGGLVHWYSPLWAGVLVVAAVAYVAVETVFAEASF</sequence>
<dbReference type="GeneID" id="60587973"/>
<evidence type="ECO:0000256" key="1">
    <source>
        <dbReference type="SAM" id="Phobius"/>
    </source>
</evidence>
<accession>A0A7T3KW84</accession>
<reference evidence="2 3" key="1">
    <citation type="submission" date="2020-12" db="EMBL/GenBank/DDBJ databases">
        <title>Halosimplex halophilum sp. nov. and Halosimplex salinum sp. nov., two new members of the genus Halosimplex.</title>
        <authorList>
            <person name="Cui H.L."/>
        </authorList>
    </citation>
    <scope>NUCLEOTIDE SEQUENCE [LARGE SCALE GENOMIC DNA]</scope>
    <source>
        <strain evidence="2 3">YGH94</strain>
    </source>
</reference>
<dbReference type="EMBL" id="CP065856">
    <property type="protein sequence ID" value="QPV64124.1"/>
    <property type="molecule type" value="Genomic_DNA"/>
</dbReference>
<keyword evidence="1" id="KW-0472">Membrane</keyword>
<dbReference type="AlphaFoldDB" id="A0A7T3KW84"/>
<feature type="transmembrane region" description="Helical" evidence="1">
    <location>
        <begin position="33"/>
        <end position="52"/>
    </location>
</feature>
<proteinExistence type="predicted"/>
<dbReference type="RefSeq" id="WP_198062898.1">
    <property type="nucleotide sequence ID" value="NZ_CP065856.1"/>
</dbReference>
<name>A0A7T3KW84_9EURY</name>
<keyword evidence="1" id="KW-0812">Transmembrane</keyword>
<protein>
    <submittedName>
        <fullName evidence="2">Uncharacterized protein</fullName>
    </submittedName>
</protein>
<gene>
    <name evidence="2" type="ORF">I7X12_05730</name>
</gene>